<dbReference type="Pfam" id="PF02518">
    <property type="entry name" value="HATPase_c"/>
    <property type="match status" value="1"/>
</dbReference>
<keyword evidence="13" id="KW-0411">Iron-sulfur</keyword>
<evidence type="ECO:0000256" key="16">
    <source>
        <dbReference type="SAM" id="Coils"/>
    </source>
</evidence>
<gene>
    <name evidence="19" type="ORF">BKA15_001289</name>
</gene>
<dbReference type="Gene3D" id="3.30.565.10">
    <property type="entry name" value="Histidine kinase-like ATPase, C-terminal domain"/>
    <property type="match status" value="1"/>
</dbReference>
<protein>
    <recommendedName>
        <fullName evidence="5">Oxygen sensor histidine kinase NreB</fullName>
        <ecNumber evidence="4">2.7.13.3</ecNumber>
    </recommendedName>
    <alternativeName>
        <fullName evidence="15">Nitrogen regulation protein B</fullName>
    </alternativeName>
</protein>
<evidence type="ECO:0000256" key="15">
    <source>
        <dbReference type="ARBA" id="ARBA00030800"/>
    </source>
</evidence>
<keyword evidence="17" id="KW-0812">Transmembrane</keyword>
<dbReference type="InterPro" id="IPR005467">
    <property type="entry name" value="His_kinase_dom"/>
</dbReference>
<dbReference type="GO" id="GO:0046983">
    <property type="term" value="F:protein dimerization activity"/>
    <property type="evidence" value="ECO:0007669"/>
    <property type="project" value="InterPro"/>
</dbReference>
<dbReference type="Proteomes" id="UP000569914">
    <property type="component" value="Unassembled WGS sequence"/>
</dbReference>
<dbReference type="SMART" id="SM00387">
    <property type="entry name" value="HATPase_c"/>
    <property type="match status" value="1"/>
</dbReference>
<comment type="catalytic activity">
    <reaction evidence="1">
        <text>ATP + protein L-histidine = ADP + protein N-phospho-L-histidine.</text>
        <dbReference type="EC" id="2.7.13.3"/>
    </reaction>
</comment>
<evidence type="ECO:0000256" key="2">
    <source>
        <dbReference type="ARBA" id="ARBA00001966"/>
    </source>
</evidence>
<keyword evidence="17" id="KW-0472">Membrane</keyword>
<feature type="transmembrane region" description="Helical" evidence="17">
    <location>
        <begin position="92"/>
        <end position="114"/>
    </location>
</feature>
<keyword evidence="9" id="KW-0479">Metal-binding</keyword>
<evidence type="ECO:0000256" key="17">
    <source>
        <dbReference type="SAM" id="Phobius"/>
    </source>
</evidence>
<dbReference type="Gene3D" id="1.20.5.1930">
    <property type="match status" value="1"/>
</dbReference>
<evidence type="ECO:0000256" key="13">
    <source>
        <dbReference type="ARBA" id="ARBA00023014"/>
    </source>
</evidence>
<dbReference type="PANTHER" id="PTHR24421:SF62">
    <property type="entry name" value="SENSORY TRANSDUCTION HISTIDINE KINASE"/>
    <property type="match status" value="1"/>
</dbReference>
<evidence type="ECO:0000256" key="9">
    <source>
        <dbReference type="ARBA" id="ARBA00022723"/>
    </source>
</evidence>
<evidence type="ECO:0000256" key="4">
    <source>
        <dbReference type="ARBA" id="ARBA00012438"/>
    </source>
</evidence>
<evidence type="ECO:0000259" key="18">
    <source>
        <dbReference type="PROSITE" id="PS50109"/>
    </source>
</evidence>
<keyword evidence="17" id="KW-1133">Transmembrane helix</keyword>
<dbReference type="InterPro" id="IPR011712">
    <property type="entry name" value="Sig_transdc_His_kin_sub3_dim/P"/>
</dbReference>
<accession>A0A7Y9LAU6</accession>
<comment type="cofactor">
    <cofactor evidence="2">
        <name>[4Fe-4S] cluster</name>
        <dbReference type="ChEBI" id="CHEBI:49883"/>
    </cofactor>
</comment>
<evidence type="ECO:0000256" key="3">
    <source>
        <dbReference type="ARBA" id="ARBA00004496"/>
    </source>
</evidence>
<keyword evidence="16" id="KW-0175">Coiled coil</keyword>
<organism evidence="19 20">
    <name type="scientific">Microlunatus parietis</name>
    <dbReference type="NCBI Taxonomy" id="682979"/>
    <lineage>
        <taxon>Bacteria</taxon>
        <taxon>Bacillati</taxon>
        <taxon>Actinomycetota</taxon>
        <taxon>Actinomycetes</taxon>
        <taxon>Propionibacteriales</taxon>
        <taxon>Propionibacteriaceae</taxon>
        <taxon>Microlunatus</taxon>
    </lineage>
</organism>
<feature type="coiled-coil region" evidence="16">
    <location>
        <begin position="117"/>
        <end position="144"/>
    </location>
</feature>
<evidence type="ECO:0000256" key="1">
    <source>
        <dbReference type="ARBA" id="ARBA00000085"/>
    </source>
</evidence>
<evidence type="ECO:0000313" key="20">
    <source>
        <dbReference type="Proteomes" id="UP000569914"/>
    </source>
</evidence>
<evidence type="ECO:0000256" key="14">
    <source>
        <dbReference type="ARBA" id="ARBA00024827"/>
    </source>
</evidence>
<proteinExistence type="predicted"/>
<dbReference type="GO" id="GO:0046872">
    <property type="term" value="F:metal ion binding"/>
    <property type="evidence" value="ECO:0007669"/>
    <property type="project" value="UniProtKB-KW"/>
</dbReference>
<evidence type="ECO:0000256" key="6">
    <source>
        <dbReference type="ARBA" id="ARBA00022485"/>
    </source>
</evidence>
<dbReference type="GO" id="GO:0000155">
    <property type="term" value="F:phosphorelay sensor kinase activity"/>
    <property type="evidence" value="ECO:0007669"/>
    <property type="project" value="InterPro"/>
</dbReference>
<evidence type="ECO:0000313" key="19">
    <source>
        <dbReference type="EMBL" id="NYE69960.1"/>
    </source>
</evidence>
<evidence type="ECO:0000256" key="10">
    <source>
        <dbReference type="ARBA" id="ARBA00022777"/>
    </source>
</evidence>
<dbReference type="PROSITE" id="PS50109">
    <property type="entry name" value="HIS_KIN"/>
    <property type="match status" value="1"/>
</dbReference>
<dbReference type="GO" id="GO:0005737">
    <property type="term" value="C:cytoplasm"/>
    <property type="evidence" value="ECO:0007669"/>
    <property type="project" value="UniProtKB-SubCell"/>
</dbReference>
<comment type="subcellular location">
    <subcellularLocation>
        <location evidence="3">Cytoplasm</location>
    </subcellularLocation>
</comment>
<keyword evidence="10 19" id="KW-0418">Kinase</keyword>
<dbReference type="EC" id="2.7.13.3" evidence="4"/>
<dbReference type="SUPFAM" id="SSF55874">
    <property type="entry name" value="ATPase domain of HSP90 chaperone/DNA topoisomerase II/histidine kinase"/>
    <property type="match status" value="1"/>
</dbReference>
<dbReference type="RefSeq" id="WP_179749083.1">
    <property type="nucleotide sequence ID" value="NZ_JACCBU010000001.1"/>
</dbReference>
<name>A0A7Y9LAU6_9ACTN</name>
<dbReference type="PANTHER" id="PTHR24421">
    <property type="entry name" value="NITRATE/NITRITE SENSOR PROTEIN NARX-RELATED"/>
    <property type="match status" value="1"/>
</dbReference>
<sequence length="344" mass="36640">MALLGLYAWYRGYGRRHLGPDARNVPVLFTVVTLVIFAAGLAFQPMIPVGWGLVFPMVFLGCRLRVAVIFAAVSAALPSIMLVLRAGPEARFLPTSLIMGLAVGGSAILLGLWIGQMMEQSNQRAQLIEQLEASREQVELLSREAGIATERTRLAGEIHDTLAQGFTSIVTLVQAAESELEADLPAARRHLALATETARENLAEARAMVATLTPSPLASGTLAEAIRRRADLVGAQTSAEVTVRLQDIDGLSTAVEVVLLRSAQEALANIGKHAGARQVTVELSETADTVRLSVTDDGTGFDPEEPRSGFGLAGMRKRAEDIGGTLRLDSRPGAGTTVTVEVPW</sequence>
<feature type="transmembrane region" description="Helical" evidence="17">
    <location>
        <begin position="66"/>
        <end position="86"/>
    </location>
</feature>
<evidence type="ECO:0000256" key="7">
    <source>
        <dbReference type="ARBA" id="ARBA00022490"/>
    </source>
</evidence>
<dbReference type="CDD" id="cd16917">
    <property type="entry name" value="HATPase_UhpB-NarQ-NarX-like"/>
    <property type="match status" value="1"/>
</dbReference>
<dbReference type="AlphaFoldDB" id="A0A7Y9LAU6"/>
<dbReference type="InterPro" id="IPR036890">
    <property type="entry name" value="HATPase_C_sf"/>
</dbReference>
<evidence type="ECO:0000256" key="11">
    <source>
        <dbReference type="ARBA" id="ARBA00023004"/>
    </source>
</evidence>
<keyword evidence="8" id="KW-0808">Transferase</keyword>
<dbReference type="Pfam" id="PF07730">
    <property type="entry name" value="HisKA_3"/>
    <property type="match status" value="1"/>
</dbReference>
<keyword evidence="6" id="KW-0004">4Fe-4S</keyword>
<dbReference type="InterPro" id="IPR017205">
    <property type="entry name" value="Sig_transdc_His_kinase_ChrS"/>
</dbReference>
<comment type="caution">
    <text evidence="19">The sequence shown here is derived from an EMBL/GenBank/DDBJ whole genome shotgun (WGS) entry which is preliminary data.</text>
</comment>
<keyword evidence="11" id="KW-0408">Iron</keyword>
<feature type="domain" description="Histidine kinase" evidence="18">
    <location>
        <begin position="259"/>
        <end position="344"/>
    </location>
</feature>
<keyword evidence="20" id="KW-1185">Reference proteome</keyword>
<evidence type="ECO:0000256" key="12">
    <source>
        <dbReference type="ARBA" id="ARBA00023012"/>
    </source>
</evidence>
<dbReference type="EMBL" id="JACCBU010000001">
    <property type="protein sequence ID" value="NYE69960.1"/>
    <property type="molecule type" value="Genomic_DNA"/>
</dbReference>
<dbReference type="GO" id="GO:0051539">
    <property type="term" value="F:4 iron, 4 sulfur cluster binding"/>
    <property type="evidence" value="ECO:0007669"/>
    <property type="project" value="UniProtKB-KW"/>
</dbReference>
<dbReference type="PRINTS" id="PR00344">
    <property type="entry name" value="BCTRLSENSOR"/>
</dbReference>
<feature type="transmembrane region" description="Helical" evidence="17">
    <location>
        <begin position="27"/>
        <end position="54"/>
    </location>
</feature>
<comment type="function">
    <text evidence="14">Member of the two-component regulatory system NreB/NreC involved in the control of dissimilatory nitrate/nitrite reduction in response to oxygen. NreB functions as a direct oxygen sensor histidine kinase which is autophosphorylated, in the absence of oxygen, probably at the conserved histidine residue, and transfers its phosphate group probably to a conserved aspartate residue of NreC. NreB/NreC activates the expression of the nitrate (narGHJI) and nitrite (nir) reductase operons, as well as the putative nitrate transporter gene narT.</text>
</comment>
<dbReference type="InterPro" id="IPR050482">
    <property type="entry name" value="Sensor_HK_TwoCompSys"/>
</dbReference>
<dbReference type="PIRSF" id="PIRSF037434">
    <property type="entry name" value="STHK_ChrS"/>
    <property type="match status" value="1"/>
</dbReference>
<dbReference type="InterPro" id="IPR003594">
    <property type="entry name" value="HATPase_dom"/>
</dbReference>
<keyword evidence="7" id="KW-0963">Cytoplasm</keyword>
<keyword evidence="12" id="KW-0902">Two-component regulatory system</keyword>
<evidence type="ECO:0000256" key="8">
    <source>
        <dbReference type="ARBA" id="ARBA00022679"/>
    </source>
</evidence>
<dbReference type="GO" id="GO:0016020">
    <property type="term" value="C:membrane"/>
    <property type="evidence" value="ECO:0007669"/>
    <property type="project" value="InterPro"/>
</dbReference>
<dbReference type="InterPro" id="IPR004358">
    <property type="entry name" value="Sig_transdc_His_kin-like_C"/>
</dbReference>
<evidence type="ECO:0000256" key="5">
    <source>
        <dbReference type="ARBA" id="ARBA00017322"/>
    </source>
</evidence>
<reference evidence="19 20" key="1">
    <citation type="submission" date="2020-07" db="EMBL/GenBank/DDBJ databases">
        <title>Sequencing the genomes of 1000 actinobacteria strains.</title>
        <authorList>
            <person name="Klenk H.-P."/>
        </authorList>
    </citation>
    <scope>NUCLEOTIDE SEQUENCE [LARGE SCALE GENOMIC DNA]</scope>
    <source>
        <strain evidence="19 20">DSM 22083</strain>
    </source>
</reference>